<proteinExistence type="predicted"/>
<evidence type="ECO:0000256" key="3">
    <source>
        <dbReference type="PROSITE-ProRule" id="PRU00176"/>
    </source>
</evidence>
<feature type="domain" description="RRM" evidence="5">
    <location>
        <begin position="47"/>
        <end position="127"/>
    </location>
</feature>
<feature type="region of interest" description="Disordered" evidence="4">
    <location>
        <begin position="118"/>
        <end position="151"/>
    </location>
</feature>
<feature type="compositionally biased region" description="Basic and acidic residues" evidence="4">
    <location>
        <begin position="118"/>
        <end position="132"/>
    </location>
</feature>
<dbReference type="SUPFAM" id="SSF54928">
    <property type="entry name" value="RNA-binding domain, RBD"/>
    <property type="match status" value="1"/>
</dbReference>
<dbReference type="EnsemblMetazoa" id="XM_019997837.1">
    <property type="protein sequence ID" value="XP_019853396.1"/>
    <property type="gene ID" value="LOC105313129"/>
</dbReference>
<dbReference type="InterPro" id="IPR000504">
    <property type="entry name" value="RRM_dom"/>
</dbReference>
<evidence type="ECO:0000256" key="2">
    <source>
        <dbReference type="ARBA" id="ARBA00022884"/>
    </source>
</evidence>
<keyword evidence="7" id="KW-1185">Reference proteome</keyword>
<dbReference type="Proteomes" id="UP000007879">
    <property type="component" value="Unassembled WGS sequence"/>
</dbReference>
<dbReference type="SUPFAM" id="SSF57667">
    <property type="entry name" value="beta-beta-alpha zinc fingers"/>
    <property type="match status" value="1"/>
</dbReference>
<reference evidence="7" key="1">
    <citation type="journal article" date="2010" name="Nature">
        <title>The Amphimedon queenslandica genome and the evolution of animal complexity.</title>
        <authorList>
            <person name="Srivastava M."/>
            <person name="Simakov O."/>
            <person name="Chapman J."/>
            <person name="Fahey B."/>
            <person name="Gauthier M.E."/>
            <person name="Mitros T."/>
            <person name="Richards G.S."/>
            <person name="Conaco C."/>
            <person name="Dacre M."/>
            <person name="Hellsten U."/>
            <person name="Larroux C."/>
            <person name="Putnam N.H."/>
            <person name="Stanke M."/>
            <person name="Adamska M."/>
            <person name="Darling A."/>
            <person name="Degnan S.M."/>
            <person name="Oakley T.H."/>
            <person name="Plachetzki D.C."/>
            <person name="Zhai Y."/>
            <person name="Adamski M."/>
            <person name="Calcino A."/>
            <person name="Cummins S.F."/>
            <person name="Goodstein D.M."/>
            <person name="Harris C."/>
            <person name="Jackson D.J."/>
            <person name="Leys S.P."/>
            <person name="Shu S."/>
            <person name="Woodcroft B.J."/>
            <person name="Vervoort M."/>
            <person name="Kosik K.S."/>
            <person name="Manning G."/>
            <person name="Degnan B.M."/>
            <person name="Rokhsar D.S."/>
        </authorList>
    </citation>
    <scope>NUCLEOTIDE SEQUENCE [LARGE SCALE GENOMIC DNA]</scope>
</reference>
<dbReference type="AlphaFoldDB" id="A0AAN0J9J2"/>
<name>A0AAN0J9J2_AMPQE</name>
<evidence type="ECO:0000256" key="4">
    <source>
        <dbReference type="SAM" id="MobiDB-lite"/>
    </source>
</evidence>
<sequence>MAEDITLPSFLCCEVCQIQTNSEEQLREHLLGQKHWQNARQRDLSRRSIYVRGFEPKTTTVSDLTELFQQFGSIQKVVLHEKGHYALIEFSSVESCLQALHHPTRLMMNGKKLVVKPREMKVKRPSTKSESDSKEEEMGSLDASGQESVEGDEYSKVELKIERELMERITSLETLDEQIILLASTQQSPPSLALAYIKVLQYLQSAFSEVFPSCRLVPFGSFVTGASHSDL</sequence>
<dbReference type="Pfam" id="PF00076">
    <property type="entry name" value="RRM_1"/>
    <property type="match status" value="1"/>
</dbReference>
<dbReference type="Gene3D" id="3.30.70.330">
    <property type="match status" value="1"/>
</dbReference>
<dbReference type="InterPro" id="IPR012677">
    <property type="entry name" value="Nucleotide-bd_a/b_plait_sf"/>
</dbReference>
<keyword evidence="2 3" id="KW-0694">RNA-binding</keyword>
<evidence type="ECO:0000256" key="1">
    <source>
        <dbReference type="ARBA" id="ARBA00022737"/>
    </source>
</evidence>
<dbReference type="InterPro" id="IPR036236">
    <property type="entry name" value="Znf_C2H2_sf"/>
</dbReference>
<evidence type="ECO:0000313" key="7">
    <source>
        <dbReference type="Proteomes" id="UP000007879"/>
    </source>
</evidence>
<dbReference type="SMART" id="SM00360">
    <property type="entry name" value="RRM"/>
    <property type="match status" value="1"/>
</dbReference>
<accession>A0AAN0J9J2</accession>
<dbReference type="RefSeq" id="XP_019853396.1">
    <property type="nucleotide sequence ID" value="XM_019997837.1"/>
</dbReference>
<dbReference type="SUPFAM" id="SSF81301">
    <property type="entry name" value="Nucleotidyltransferase"/>
    <property type="match status" value="1"/>
</dbReference>
<evidence type="ECO:0000313" key="6">
    <source>
        <dbReference type="EnsemblMetazoa" id="XP_019853396.1"/>
    </source>
</evidence>
<dbReference type="Pfam" id="PF12874">
    <property type="entry name" value="zf-met"/>
    <property type="match status" value="1"/>
</dbReference>
<dbReference type="PROSITE" id="PS50102">
    <property type="entry name" value="RRM"/>
    <property type="match status" value="1"/>
</dbReference>
<protein>
    <recommendedName>
        <fullName evidence="5">RRM domain-containing protein</fullName>
    </recommendedName>
</protein>
<dbReference type="Gene3D" id="3.30.160.60">
    <property type="entry name" value="Classic Zinc Finger"/>
    <property type="match status" value="1"/>
</dbReference>
<dbReference type="InterPro" id="IPR013087">
    <property type="entry name" value="Znf_C2H2_type"/>
</dbReference>
<dbReference type="KEGG" id="aqu:105313129"/>
<dbReference type="InterPro" id="IPR043519">
    <property type="entry name" value="NT_sf"/>
</dbReference>
<keyword evidence="1" id="KW-0677">Repeat</keyword>
<dbReference type="GeneID" id="105313129"/>
<organism evidence="6 7">
    <name type="scientific">Amphimedon queenslandica</name>
    <name type="common">Sponge</name>
    <dbReference type="NCBI Taxonomy" id="400682"/>
    <lineage>
        <taxon>Eukaryota</taxon>
        <taxon>Metazoa</taxon>
        <taxon>Porifera</taxon>
        <taxon>Demospongiae</taxon>
        <taxon>Heteroscleromorpha</taxon>
        <taxon>Haplosclerida</taxon>
        <taxon>Niphatidae</taxon>
        <taxon>Amphimedon</taxon>
    </lineage>
</organism>
<reference evidence="6" key="2">
    <citation type="submission" date="2024-06" db="UniProtKB">
        <authorList>
            <consortium name="EnsemblMetazoa"/>
        </authorList>
    </citation>
    <scope>IDENTIFICATION</scope>
</reference>
<dbReference type="InterPro" id="IPR035979">
    <property type="entry name" value="RBD_domain_sf"/>
</dbReference>
<evidence type="ECO:0000259" key="5">
    <source>
        <dbReference type="PROSITE" id="PS50102"/>
    </source>
</evidence>
<dbReference type="GO" id="GO:0003723">
    <property type="term" value="F:RNA binding"/>
    <property type="evidence" value="ECO:0007669"/>
    <property type="project" value="UniProtKB-UniRule"/>
</dbReference>
<dbReference type="PANTHER" id="PTHR24012">
    <property type="entry name" value="RNA BINDING PROTEIN"/>
    <property type="match status" value="1"/>
</dbReference>